<evidence type="ECO:0000313" key="1">
    <source>
        <dbReference type="EMBL" id="MEI5985007.1"/>
    </source>
</evidence>
<accession>A0ABU8I5K9</accession>
<keyword evidence="2" id="KW-1185">Reference proteome</keyword>
<sequence>MFTQKHQRQSEALLQYGASDFSLALLKEIPFLDLAQLSVNLDHPKVAFRAAWALEHIVLKNTYLIEEHQGLLIQNYCFSNNWSVLRSYSKIMMWMTSKANQSFDLTEVEEESIIEKTFQIVEDASCPVAVLVNAFDILFQCIPNHPWLAQELKLQIELQLEKEASAALKSRGNKLLKALSKIK</sequence>
<organism evidence="1 2">
    <name type="scientific">Sphingobacterium tenebrionis</name>
    <dbReference type="NCBI Taxonomy" id="3111775"/>
    <lineage>
        <taxon>Bacteria</taxon>
        <taxon>Pseudomonadati</taxon>
        <taxon>Bacteroidota</taxon>
        <taxon>Sphingobacteriia</taxon>
        <taxon>Sphingobacteriales</taxon>
        <taxon>Sphingobacteriaceae</taxon>
        <taxon>Sphingobacterium</taxon>
    </lineage>
</organism>
<name>A0ABU8I5K9_9SPHI</name>
<dbReference type="Proteomes" id="UP001363035">
    <property type="component" value="Unassembled WGS sequence"/>
</dbReference>
<evidence type="ECO:0000313" key="2">
    <source>
        <dbReference type="Proteomes" id="UP001363035"/>
    </source>
</evidence>
<comment type="caution">
    <text evidence="1">The sequence shown here is derived from an EMBL/GenBank/DDBJ whole genome shotgun (WGS) entry which is preliminary data.</text>
</comment>
<dbReference type="RefSeq" id="WP_134776732.1">
    <property type="nucleotide sequence ID" value="NZ_JAYLLN010000018.1"/>
</dbReference>
<dbReference type="EMBL" id="JAYLLN010000018">
    <property type="protein sequence ID" value="MEI5985007.1"/>
    <property type="molecule type" value="Genomic_DNA"/>
</dbReference>
<gene>
    <name evidence="1" type="ORF">VJ786_08830</name>
</gene>
<reference evidence="1 2" key="1">
    <citation type="submission" date="2024-01" db="EMBL/GenBank/DDBJ databases">
        <title>Sphingobacterium tenebrionis sp. nov., a novel endophyte isolated from tenebrio molitor intestines.</title>
        <authorList>
            <person name="Zhang C."/>
        </authorList>
    </citation>
    <scope>NUCLEOTIDE SEQUENCE [LARGE SCALE GENOMIC DNA]</scope>
    <source>
        <strain evidence="1 2">PU5-4</strain>
    </source>
</reference>
<proteinExistence type="predicted"/>
<protein>
    <submittedName>
        <fullName evidence="1">Uncharacterized protein</fullName>
    </submittedName>
</protein>